<dbReference type="PANTHER" id="PTHR30055:SF234">
    <property type="entry name" value="HTH-TYPE TRANSCRIPTIONAL REGULATOR BETI"/>
    <property type="match status" value="1"/>
</dbReference>
<dbReference type="InterPro" id="IPR009057">
    <property type="entry name" value="Homeodomain-like_sf"/>
</dbReference>
<dbReference type="GO" id="GO:0000976">
    <property type="term" value="F:transcription cis-regulatory region binding"/>
    <property type="evidence" value="ECO:0007669"/>
    <property type="project" value="TreeGrafter"/>
</dbReference>
<evidence type="ECO:0000259" key="5">
    <source>
        <dbReference type="PROSITE" id="PS50977"/>
    </source>
</evidence>
<dbReference type="PANTHER" id="PTHR30055">
    <property type="entry name" value="HTH-TYPE TRANSCRIPTIONAL REGULATOR RUTR"/>
    <property type="match status" value="1"/>
</dbReference>
<evidence type="ECO:0000313" key="7">
    <source>
        <dbReference type="Proteomes" id="UP000612585"/>
    </source>
</evidence>
<sequence length="212" mass="23546">MAETRRYDSALRLAKTRRTRIRILDAARELFLAGGYVGTTLDAIAAHAEVSQQTVYNLVGSKATVFKTVYDVTLAGDDEPIPLSGRPEFERVLDAPSARASLVAYARICELLWTRVGPLVRVATAQAAAGDPDLRAFVETIETERAIGSHNIVRALDDRFGLRPGVTVDEGADIVWTLTGPDVVERLVERRGWSWVRYQEWLVETIHHGLFT</sequence>
<dbReference type="PRINTS" id="PR00455">
    <property type="entry name" value="HTHTETR"/>
</dbReference>
<feature type="DNA-binding region" description="H-T-H motif" evidence="4">
    <location>
        <begin position="40"/>
        <end position="59"/>
    </location>
</feature>
<accession>A0A8J3Z5A1</accession>
<evidence type="ECO:0000256" key="1">
    <source>
        <dbReference type="ARBA" id="ARBA00023015"/>
    </source>
</evidence>
<dbReference type="EMBL" id="BOPG01000016">
    <property type="protein sequence ID" value="GIJ55268.1"/>
    <property type="molecule type" value="Genomic_DNA"/>
</dbReference>
<dbReference type="Pfam" id="PF00440">
    <property type="entry name" value="TetR_N"/>
    <property type="match status" value="1"/>
</dbReference>
<evidence type="ECO:0000256" key="3">
    <source>
        <dbReference type="ARBA" id="ARBA00023163"/>
    </source>
</evidence>
<gene>
    <name evidence="6" type="ORF">Vau01_027840</name>
</gene>
<dbReference type="Proteomes" id="UP000612585">
    <property type="component" value="Unassembled WGS sequence"/>
</dbReference>
<keyword evidence="7" id="KW-1185">Reference proteome</keyword>
<feature type="domain" description="HTH tetR-type" evidence="5">
    <location>
        <begin position="17"/>
        <end position="77"/>
    </location>
</feature>
<comment type="caution">
    <text evidence="6">The sequence shown here is derived from an EMBL/GenBank/DDBJ whole genome shotgun (WGS) entry which is preliminary data.</text>
</comment>
<dbReference type="GO" id="GO:0003700">
    <property type="term" value="F:DNA-binding transcription factor activity"/>
    <property type="evidence" value="ECO:0007669"/>
    <property type="project" value="TreeGrafter"/>
</dbReference>
<dbReference type="RefSeq" id="WP_203991848.1">
    <property type="nucleotide sequence ID" value="NZ_BOPG01000016.1"/>
</dbReference>
<dbReference type="InterPro" id="IPR050109">
    <property type="entry name" value="HTH-type_TetR-like_transc_reg"/>
</dbReference>
<dbReference type="AlphaFoldDB" id="A0A8J3Z5A1"/>
<dbReference type="SUPFAM" id="SSF46689">
    <property type="entry name" value="Homeodomain-like"/>
    <property type="match status" value="1"/>
</dbReference>
<name>A0A8J3Z5A1_9ACTN</name>
<dbReference type="InterPro" id="IPR001647">
    <property type="entry name" value="HTH_TetR"/>
</dbReference>
<keyword evidence="2 4" id="KW-0238">DNA-binding</keyword>
<dbReference type="PROSITE" id="PS50977">
    <property type="entry name" value="HTH_TETR_2"/>
    <property type="match status" value="1"/>
</dbReference>
<organism evidence="6 7">
    <name type="scientific">Virgisporangium aurantiacum</name>
    <dbReference type="NCBI Taxonomy" id="175570"/>
    <lineage>
        <taxon>Bacteria</taxon>
        <taxon>Bacillati</taxon>
        <taxon>Actinomycetota</taxon>
        <taxon>Actinomycetes</taxon>
        <taxon>Micromonosporales</taxon>
        <taxon>Micromonosporaceae</taxon>
        <taxon>Virgisporangium</taxon>
    </lineage>
</organism>
<evidence type="ECO:0000313" key="6">
    <source>
        <dbReference type="EMBL" id="GIJ55268.1"/>
    </source>
</evidence>
<protein>
    <submittedName>
        <fullName evidence="6">TetR family transcriptional regulator</fullName>
    </submittedName>
</protein>
<keyword evidence="3" id="KW-0804">Transcription</keyword>
<dbReference type="Gene3D" id="1.10.357.10">
    <property type="entry name" value="Tetracycline Repressor, domain 2"/>
    <property type="match status" value="1"/>
</dbReference>
<keyword evidence="1" id="KW-0805">Transcription regulation</keyword>
<evidence type="ECO:0000256" key="4">
    <source>
        <dbReference type="PROSITE-ProRule" id="PRU00335"/>
    </source>
</evidence>
<evidence type="ECO:0000256" key="2">
    <source>
        <dbReference type="ARBA" id="ARBA00023125"/>
    </source>
</evidence>
<proteinExistence type="predicted"/>
<reference evidence="6" key="1">
    <citation type="submission" date="2021-01" db="EMBL/GenBank/DDBJ databases">
        <title>Whole genome shotgun sequence of Virgisporangium aurantiacum NBRC 16421.</title>
        <authorList>
            <person name="Komaki H."/>
            <person name="Tamura T."/>
        </authorList>
    </citation>
    <scope>NUCLEOTIDE SEQUENCE</scope>
    <source>
        <strain evidence="6">NBRC 16421</strain>
    </source>
</reference>